<dbReference type="GO" id="GO:0003676">
    <property type="term" value="F:nucleic acid binding"/>
    <property type="evidence" value="ECO:0007669"/>
    <property type="project" value="InterPro"/>
</dbReference>
<dbReference type="AlphaFoldDB" id="A0AAQ3KMN6"/>
<reference evidence="4 5" key="1">
    <citation type="submission" date="2023-10" db="EMBL/GenBank/DDBJ databases">
        <title>Chromosome-scale genome assembly provides insights into flower coloration mechanisms of Canna indica.</title>
        <authorList>
            <person name="Li C."/>
        </authorList>
    </citation>
    <scope>NUCLEOTIDE SEQUENCE [LARGE SCALE GENOMIC DNA]</scope>
    <source>
        <tissue evidence="4">Flower</tissue>
    </source>
</reference>
<dbReference type="InterPro" id="IPR001878">
    <property type="entry name" value="Znf_CCHC"/>
</dbReference>
<dbReference type="EMBL" id="CP136894">
    <property type="protein sequence ID" value="WOL08837.1"/>
    <property type="molecule type" value="Genomic_DNA"/>
</dbReference>
<dbReference type="InterPro" id="IPR040256">
    <property type="entry name" value="At4g02000-like"/>
</dbReference>
<evidence type="ECO:0000256" key="2">
    <source>
        <dbReference type="SAM" id="MobiDB-lite"/>
    </source>
</evidence>
<keyword evidence="1" id="KW-0862">Zinc</keyword>
<gene>
    <name evidence="4" type="ORF">Cni_G17590</name>
</gene>
<dbReference type="InterPro" id="IPR025558">
    <property type="entry name" value="DUF4283"/>
</dbReference>
<evidence type="ECO:0000259" key="3">
    <source>
        <dbReference type="PROSITE" id="PS50158"/>
    </source>
</evidence>
<evidence type="ECO:0000256" key="1">
    <source>
        <dbReference type="PROSITE-ProRule" id="PRU00047"/>
    </source>
</evidence>
<protein>
    <recommendedName>
        <fullName evidence="3">CCHC-type domain-containing protein</fullName>
    </recommendedName>
</protein>
<dbReference type="PROSITE" id="PS50158">
    <property type="entry name" value="ZF_CCHC"/>
    <property type="match status" value="1"/>
</dbReference>
<dbReference type="PANTHER" id="PTHR31286">
    <property type="entry name" value="GLYCINE-RICH CELL WALL STRUCTURAL PROTEIN 1.8-LIKE"/>
    <property type="match status" value="1"/>
</dbReference>
<dbReference type="Proteomes" id="UP001327560">
    <property type="component" value="Chromosome 5"/>
</dbReference>
<keyword evidence="5" id="KW-1185">Reference proteome</keyword>
<feature type="domain" description="CCHC-type" evidence="3">
    <location>
        <begin position="200"/>
        <end position="215"/>
    </location>
</feature>
<feature type="compositionally biased region" description="Basic and acidic residues" evidence="2">
    <location>
        <begin position="268"/>
        <end position="294"/>
    </location>
</feature>
<sequence>MLDEKFKKIQSAFENEVCIENDLLVSARADWCNSLYGKFYGITPLPVIQQALPKIWKLRCNVQAVDLAVGYFYFKFAYEEDRNKVFTEGPWFFRGHALLLTPWNANFQPLMKTIDVIPVWIQLPDLPLEYLQKDILMKIVRSIGQPIKIDGVTMRGLRAKFARVCILWSLKNKVPPGIWINGDGLKFWQAIAFESIPKLCFACGKMGHLVDHCSEKVDLNFDSSSKAPQDVMAFGSKIDDNKVAEQKRCDDMFGPWQVINRKKKPQSRKFESQEGSNKNRYEALNEVKADGHTS</sequence>
<dbReference type="Pfam" id="PF14111">
    <property type="entry name" value="DUF4283"/>
    <property type="match status" value="1"/>
</dbReference>
<proteinExistence type="predicted"/>
<evidence type="ECO:0000313" key="5">
    <source>
        <dbReference type="Proteomes" id="UP001327560"/>
    </source>
</evidence>
<feature type="region of interest" description="Disordered" evidence="2">
    <location>
        <begin position="262"/>
        <end position="294"/>
    </location>
</feature>
<evidence type="ECO:0000313" key="4">
    <source>
        <dbReference type="EMBL" id="WOL08837.1"/>
    </source>
</evidence>
<dbReference type="GO" id="GO:0008270">
    <property type="term" value="F:zinc ion binding"/>
    <property type="evidence" value="ECO:0007669"/>
    <property type="project" value="UniProtKB-KW"/>
</dbReference>
<organism evidence="4 5">
    <name type="scientific">Canna indica</name>
    <name type="common">Indian-shot</name>
    <dbReference type="NCBI Taxonomy" id="4628"/>
    <lineage>
        <taxon>Eukaryota</taxon>
        <taxon>Viridiplantae</taxon>
        <taxon>Streptophyta</taxon>
        <taxon>Embryophyta</taxon>
        <taxon>Tracheophyta</taxon>
        <taxon>Spermatophyta</taxon>
        <taxon>Magnoliopsida</taxon>
        <taxon>Liliopsida</taxon>
        <taxon>Zingiberales</taxon>
        <taxon>Cannaceae</taxon>
        <taxon>Canna</taxon>
    </lineage>
</organism>
<dbReference type="PANTHER" id="PTHR31286:SF99">
    <property type="entry name" value="DUF4283 DOMAIN-CONTAINING PROTEIN"/>
    <property type="match status" value="1"/>
</dbReference>
<accession>A0AAQ3KMN6</accession>
<keyword evidence="1" id="KW-0863">Zinc-finger</keyword>
<name>A0AAQ3KMN6_9LILI</name>
<keyword evidence="1" id="KW-0479">Metal-binding</keyword>